<feature type="compositionally biased region" description="Polar residues" evidence="3">
    <location>
        <begin position="1217"/>
        <end position="1227"/>
    </location>
</feature>
<feature type="compositionally biased region" description="Polar residues" evidence="3">
    <location>
        <begin position="1332"/>
        <end position="1345"/>
    </location>
</feature>
<dbReference type="InterPro" id="IPR051625">
    <property type="entry name" value="Signaling_Regulatory_Domain"/>
</dbReference>
<feature type="region of interest" description="Disordered" evidence="3">
    <location>
        <begin position="1442"/>
        <end position="1494"/>
    </location>
</feature>
<feature type="region of interest" description="Disordered" evidence="3">
    <location>
        <begin position="1290"/>
        <end position="1312"/>
    </location>
</feature>
<feature type="compositionally biased region" description="Polar residues" evidence="3">
    <location>
        <begin position="36"/>
        <end position="55"/>
    </location>
</feature>
<reference evidence="5" key="1">
    <citation type="journal article" date="2021" name="IMA Fungus">
        <title>Genomic characterization of three marine fungi, including Emericellopsis atlantica sp. nov. with signatures of a generalist lifestyle and marine biomass degradation.</title>
        <authorList>
            <person name="Hagestad O.C."/>
            <person name="Hou L."/>
            <person name="Andersen J.H."/>
            <person name="Hansen E.H."/>
            <person name="Altermark B."/>
            <person name="Li C."/>
            <person name="Kuhnert E."/>
            <person name="Cox R.J."/>
            <person name="Crous P.W."/>
            <person name="Spatafora J.W."/>
            <person name="Lail K."/>
            <person name="Amirebrahimi M."/>
            <person name="Lipzen A."/>
            <person name="Pangilinan J."/>
            <person name="Andreopoulos W."/>
            <person name="Hayes R.D."/>
            <person name="Ng V."/>
            <person name="Grigoriev I.V."/>
            <person name="Jackson S.A."/>
            <person name="Sutton T.D.S."/>
            <person name="Dobson A.D.W."/>
            <person name="Rama T."/>
        </authorList>
    </citation>
    <scope>NUCLEOTIDE SEQUENCE</scope>
    <source>
        <strain evidence="5">TRa3180A</strain>
    </source>
</reference>
<dbReference type="Gene3D" id="1.25.40.20">
    <property type="entry name" value="Ankyrin repeat-containing domain"/>
    <property type="match status" value="1"/>
</dbReference>
<keyword evidence="6" id="KW-1185">Reference proteome</keyword>
<accession>A0A9P7YYL8</accession>
<dbReference type="CDD" id="cd18500">
    <property type="entry name" value="BACK_IBtk"/>
    <property type="match status" value="1"/>
</dbReference>
<dbReference type="InterPro" id="IPR009091">
    <property type="entry name" value="RCC1/BLIP-II"/>
</dbReference>
<dbReference type="Pfam" id="PF13540">
    <property type="entry name" value="RCC1_2"/>
    <property type="match status" value="1"/>
</dbReference>
<gene>
    <name evidence="5" type="ORF">BJ878DRAFT_544573</name>
</gene>
<feature type="region of interest" description="Disordered" evidence="3">
    <location>
        <begin position="27"/>
        <end position="76"/>
    </location>
</feature>
<feature type="repeat" description="RCC1" evidence="2">
    <location>
        <begin position="378"/>
        <end position="438"/>
    </location>
</feature>
<feature type="region of interest" description="Disordered" evidence="3">
    <location>
        <begin position="1169"/>
        <end position="1227"/>
    </location>
</feature>
<dbReference type="InterPro" id="IPR000210">
    <property type="entry name" value="BTB/POZ_dom"/>
</dbReference>
<feature type="compositionally biased region" description="Polar residues" evidence="3">
    <location>
        <begin position="1173"/>
        <end position="1191"/>
    </location>
</feature>
<protein>
    <recommendedName>
        <fullName evidence="4">BTB domain-containing protein</fullName>
    </recommendedName>
</protein>
<evidence type="ECO:0000259" key="4">
    <source>
        <dbReference type="PROSITE" id="PS50097"/>
    </source>
</evidence>
<dbReference type="Gene3D" id="2.130.10.30">
    <property type="entry name" value="Regulator of chromosome condensation 1/beta-lactamase-inhibitor protein II"/>
    <property type="match status" value="1"/>
</dbReference>
<feature type="region of interest" description="Disordered" evidence="3">
    <location>
        <begin position="1332"/>
        <end position="1399"/>
    </location>
</feature>
<sequence>MSNLLWKYYLEDDAEGFCRRLELAGHPHPSKAGAGHTSNFGSGGSPSLATSPKSNMKNRKPSGQMGSLGAKGGSESVGRAEINMKDHAGLTILHRAVSSTAPNAIKFALALIEHPMIDLYIQDLESGWTALHRALYFGNITMARAIMQRDRRDAAGSGASVVKAGASVIRVKDHEGNSPLDVYNATIARRSLQQMKDFSDSEDASEEAEDVLFESRSASNHGHGGIGSDELFVFGSNKNHSLGFGDGDDRQHPERITLKRPDHLFFRFYQEYLETTSDRARSRAKSSPRSLEDLPSLVLNRPIVVHDVVLSKLSSAILTTDPVANLYMCGFGPGGRLGTGDEVTRLTYTCVEEGGLAGERIEAVALGQNHTLAVTSRGQIFSWGTSTYGQLGYNLPRSVLQDEEPFCATPRQIFGPLKRESIMGVAASAIHSVAYTSTALYCWGKNEGQLGLIDSDSRSLFAQLTPRRVAASLFKAPIKLVSAINGATICLLANHTVCVFTNYGYNIVKYPLYDNFNNKSILTTRYNEGPNHISFITAGGDTIAAISSRGDLFTLNVRKMDSEEPEASTTNPSKIKSSLSVPQKVWSLRKGHWDGIKSVGVGENGSVIVCTHGGAVWRQIRRANAKSAFADSGSLTRKDFKYQRVPGLTNIAAVCSTPFGVYAAVRKDCDVTKSQIHIEPQNLWDDIGSLLCVRNLVVKDLPGSTNVESDVQDILRSCNADDYDTEVRCSTSEVRLPAHGFMLAGRSSVIRSALQNFRQNGSASLADILTVVSIEPDTIGGDSRPTVCITFQGLNFLSVLNFMLYVYTDKVIDFWHYARQYPNMAFRYRQVRVEIMKTASHLNMIKLESAVRLMNTKPERCMDKDMDIAILDAAIFEDGDTLLELDGENILCHSSLLRKRCPFFEGLFNGRSGGQWLAGRRVTNDRAIPVDLKHMDPAAFKVVLRYLYADVGSELFDDVVSTDVDDFFELVLQVMDIADELMLDRLSQTCQQVVGRFVGTRNVSRLLNLIAPCSVSQFKSAALEYICLQLESMLENHLVDDLDDELMLELDEIVRGNQLNCLPFAKSGRAELLLHERYPTLAEDVDEERKRRVRDLAFRTSLKEDDSRLCSSFRAHSIEDTMSSSPSQDKLRRKSKTPRNAPFSPSIRPKESSTDLMFDMDDEDTLAAAGPSRTISKSNSASKLTPRTPSASWPPEILGDEVSVSPARNIPPVVSKKGNSPLSARQWSSPALSSAKLDMREIMAQASSSKVSNLSISLAAQSVEDHAAIKASNKLSQKERRKKQQQEAISMSTSLQITLDKPDGKPSSPWQVAATGQKMSLKDIFNNTASSPIATASNKLESPSPSRAHKPRRAASPDTRFAGQKRSMSSQTNIQPPARSSPLIPHSKSYNTPPGKAETSLQLSISDIIVQQRREQEIIKEASAKRSLQEIQEEQAFQEWWDQESKRAQEEEAARAIAATSTGRSGKSARGKGASRGRGGRGRGESSRGGRGRVQENLPKYYHISIEDFMGMVIERFNYALRSSREELGHAIPHDNWATGCIQDLSPLEPWLFVDMLRAMENGGSPQESGTCSRSAAKGWIQHMIPALIPSVGQLCQNGPALAPIAERDTGNIYVPSIHGSYINWNAMDGPIVSQALAAAAARELPTTVEPLGVTARDPARCKRKQGEEDEEEAEDGIVKLSEGQATWERSVLRRVARFQEFARREQTNALKRLENPDAEDETPEQVQEQFIRPSNIPEDSGLENQADQVNEPQFTPSSPSGDHISEQQSRYQGQQSLFHPNLLTRSGHRITNVDNTNSLAHRALREILRLGKCLSAKNKSKHPVPEGSGLRDNTQALLKAIEVQGCRLIFKSPGNSRLAYIQIRPAAELSLLLAQNKFAVDVLAAALELAWKRMFSHL</sequence>
<dbReference type="OrthoDB" id="1893551at2759"/>
<dbReference type="Proteomes" id="UP000887226">
    <property type="component" value="Unassembled WGS sequence"/>
</dbReference>
<evidence type="ECO:0000313" key="5">
    <source>
        <dbReference type="EMBL" id="KAG9242107.1"/>
    </source>
</evidence>
<dbReference type="InterPro" id="IPR000408">
    <property type="entry name" value="Reg_chr_condens"/>
</dbReference>
<evidence type="ECO:0000313" key="6">
    <source>
        <dbReference type="Proteomes" id="UP000887226"/>
    </source>
</evidence>
<feature type="region of interest" description="Disordered" evidence="3">
    <location>
        <begin position="1653"/>
        <end position="1680"/>
    </location>
</feature>
<name>A0A9P7YYL8_9HELO</name>
<feature type="region of interest" description="Disordered" evidence="3">
    <location>
        <begin position="1119"/>
        <end position="1155"/>
    </location>
</feature>
<dbReference type="SMART" id="SM00225">
    <property type="entry name" value="BTB"/>
    <property type="match status" value="2"/>
</dbReference>
<feature type="compositionally biased region" description="Polar residues" evidence="3">
    <location>
        <begin position="1743"/>
        <end position="1774"/>
    </location>
</feature>
<dbReference type="PROSITE" id="PS50012">
    <property type="entry name" value="RCC1_3"/>
    <property type="match status" value="2"/>
</dbReference>
<organism evidence="5 6">
    <name type="scientific">Calycina marina</name>
    <dbReference type="NCBI Taxonomy" id="1763456"/>
    <lineage>
        <taxon>Eukaryota</taxon>
        <taxon>Fungi</taxon>
        <taxon>Dikarya</taxon>
        <taxon>Ascomycota</taxon>
        <taxon>Pezizomycotina</taxon>
        <taxon>Leotiomycetes</taxon>
        <taxon>Helotiales</taxon>
        <taxon>Pezizellaceae</taxon>
        <taxon>Calycina</taxon>
    </lineage>
</organism>
<dbReference type="Gene3D" id="3.30.710.10">
    <property type="entry name" value="Potassium Channel Kv1.1, Chain A"/>
    <property type="match status" value="2"/>
</dbReference>
<feature type="compositionally biased region" description="Basic residues" evidence="3">
    <location>
        <begin position="1467"/>
        <end position="1481"/>
    </location>
</feature>
<feature type="compositionally biased region" description="Basic and acidic residues" evidence="3">
    <location>
        <begin position="1658"/>
        <end position="1667"/>
    </location>
</feature>
<dbReference type="PANTHER" id="PTHR22872">
    <property type="entry name" value="BTK-BINDING PROTEIN-RELATED"/>
    <property type="match status" value="1"/>
</dbReference>
<feature type="region of interest" description="Disordered" evidence="3">
    <location>
        <begin position="1709"/>
        <end position="1774"/>
    </location>
</feature>
<feature type="compositionally biased region" description="Basic and acidic residues" evidence="3">
    <location>
        <begin position="1443"/>
        <end position="1454"/>
    </location>
</feature>
<evidence type="ECO:0000256" key="3">
    <source>
        <dbReference type="SAM" id="MobiDB-lite"/>
    </source>
</evidence>
<keyword evidence="1" id="KW-0677">Repeat</keyword>
<feature type="compositionally biased region" description="Low complexity" evidence="3">
    <location>
        <begin position="1455"/>
        <end position="1466"/>
    </location>
</feature>
<evidence type="ECO:0000256" key="2">
    <source>
        <dbReference type="PROSITE-ProRule" id="PRU00235"/>
    </source>
</evidence>
<dbReference type="EMBL" id="MU254112">
    <property type="protein sequence ID" value="KAG9242107.1"/>
    <property type="molecule type" value="Genomic_DNA"/>
</dbReference>
<dbReference type="InterPro" id="IPR036770">
    <property type="entry name" value="Ankyrin_rpt-contain_sf"/>
</dbReference>
<dbReference type="InterPro" id="IPR011333">
    <property type="entry name" value="SKP1/BTB/POZ_sf"/>
</dbReference>
<dbReference type="PROSITE" id="PS50097">
    <property type="entry name" value="BTB"/>
    <property type="match status" value="1"/>
</dbReference>
<comment type="caution">
    <text evidence="5">The sequence shown here is derived from an EMBL/GenBank/DDBJ whole genome shotgun (WGS) entry which is preliminary data.</text>
</comment>
<evidence type="ECO:0000256" key="1">
    <source>
        <dbReference type="ARBA" id="ARBA00022737"/>
    </source>
</evidence>
<feature type="compositionally biased region" description="Polar residues" evidence="3">
    <location>
        <begin position="1366"/>
        <end position="1375"/>
    </location>
</feature>
<dbReference type="PANTHER" id="PTHR22872:SF2">
    <property type="entry name" value="INHIBITOR OF BRUTON TYROSINE KINASE"/>
    <property type="match status" value="1"/>
</dbReference>
<dbReference type="SUPFAM" id="SSF54695">
    <property type="entry name" value="POZ domain"/>
    <property type="match status" value="1"/>
</dbReference>
<dbReference type="SUPFAM" id="SSF50985">
    <property type="entry name" value="RCC1/BLIP-II"/>
    <property type="match status" value="1"/>
</dbReference>
<feature type="domain" description="BTB" evidence="4">
    <location>
        <begin position="879"/>
        <end position="950"/>
    </location>
</feature>
<dbReference type="CDD" id="cd18186">
    <property type="entry name" value="BTB_POZ_ZBTB_KLHL-like"/>
    <property type="match status" value="1"/>
</dbReference>
<dbReference type="SUPFAM" id="SSF48403">
    <property type="entry name" value="Ankyrin repeat"/>
    <property type="match status" value="1"/>
</dbReference>
<feature type="repeat" description="RCC1" evidence="2">
    <location>
        <begin position="324"/>
        <end position="377"/>
    </location>
</feature>
<proteinExistence type="predicted"/>